<dbReference type="SUPFAM" id="SSF52499">
    <property type="entry name" value="Isochorismatase-like hydrolases"/>
    <property type="match status" value="1"/>
</dbReference>
<comment type="similarity">
    <text evidence="1">Belongs to the isochorismatase family.</text>
</comment>
<dbReference type="GO" id="GO:0016787">
    <property type="term" value="F:hydrolase activity"/>
    <property type="evidence" value="ECO:0007669"/>
    <property type="project" value="UniProtKB-KW"/>
</dbReference>
<evidence type="ECO:0000313" key="4">
    <source>
        <dbReference type="Proteomes" id="UP000178606"/>
    </source>
</evidence>
<name>A0A1F6C3P9_HANXR</name>
<reference evidence="3 4" key="1">
    <citation type="journal article" date="2016" name="Nat. Commun.">
        <title>Thousands of microbial genomes shed light on interconnected biogeochemical processes in an aquifer system.</title>
        <authorList>
            <person name="Anantharaman K."/>
            <person name="Brown C.T."/>
            <person name="Hug L.A."/>
            <person name="Sharon I."/>
            <person name="Castelle C.J."/>
            <person name="Probst A.J."/>
            <person name="Thomas B.C."/>
            <person name="Singh A."/>
            <person name="Wilkins M.J."/>
            <person name="Karaoz U."/>
            <person name="Brodie E.L."/>
            <person name="Williams K.H."/>
            <person name="Hubbard S.S."/>
            <person name="Banfield J.F."/>
        </authorList>
    </citation>
    <scope>NUCLEOTIDE SEQUENCE [LARGE SCALE GENOMIC DNA]</scope>
    <source>
        <strain evidence="4">RIFCSPLOWO2_12_FULL_64_10</strain>
    </source>
</reference>
<dbReference type="EMBL" id="MFKF01000425">
    <property type="protein sequence ID" value="OGG43800.1"/>
    <property type="molecule type" value="Genomic_DNA"/>
</dbReference>
<sequence>MDKPTKELPLPPFYDPASAGRWDYRPDPLALFQHAEAWRRTHRVAPSGQDAFRLHLLLIDVQKDFCFPEGTLYVGGRSGTGAMDDSQRIAAFIYRHAGRITDITTTLDTHFAYQIFFPWFFVDEEGRPLAPHTLIRLDGDALVNTDPAGKVLHRPVRPNPAVAEWLCDGDYPWLCKQVVFYCAELARSGRYTLYLWPPHCLIGSEGHGLVGVVHEARLFHAFLRGAQSWAEVKGDHPLTENYSVLRPEALMGWDGRPLAEKNARFLNTLLKADGVVVAGQAASHCVKSTIDDLLSEVLAQDSALARKVYIMTDCMSSVVVPDGKGGIAADFTPEAEAAQRRFAEAGMRLVRSTDPIASWPGIKA</sequence>
<dbReference type="AlphaFoldDB" id="A0A1F6C3P9"/>
<evidence type="ECO:0000256" key="2">
    <source>
        <dbReference type="ARBA" id="ARBA00022801"/>
    </source>
</evidence>
<dbReference type="Gene3D" id="3.40.50.850">
    <property type="entry name" value="Isochorismatase-like"/>
    <property type="match status" value="1"/>
</dbReference>
<comment type="caution">
    <text evidence="3">The sequence shown here is derived from an EMBL/GenBank/DDBJ whole genome shotgun (WGS) entry which is preliminary data.</text>
</comment>
<proteinExistence type="inferred from homology"/>
<dbReference type="PANTHER" id="PTHR11080">
    <property type="entry name" value="PYRAZINAMIDASE/NICOTINAMIDASE"/>
    <property type="match status" value="1"/>
</dbReference>
<dbReference type="Proteomes" id="UP000178606">
    <property type="component" value="Unassembled WGS sequence"/>
</dbReference>
<keyword evidence="2" id="KW-0378">Hydrolase</keyword>
<protein>
    <submittedName>
        <fullName evidence="3">Nicotinamidase</fullName>
    </submittedName>
</protein>
<evidence type="ECO:0000313" key="3">
    <source>
        <dbReference type="EMBL" id="OGG43800.1"/>
    </source>
</evidence>
<gene>
    <name evidence="3" type="ORF">A3F84_20075</name>
</gene>
<organism evidence="3 4">
    <name type="scientific">Handelsmanbacteria sp. (strain RIFCSPLOWO2_12_FULL_64_10)</name>
    <dbReference type="NCBI Taxonomy" id="1817868"/>
    <lineage>
        <taxon>Bacteria</taxon>
        <taxon>Candidatus Handelsmaniibacteriota</taxon>
    </lineage>
</organism>
<accession>A0A1F6C3P9</accession>
<evidence type="ECO:0000256" key="1">
    <source>
        <dbReference type="ARBA" id="ARBA00006336"/>
    </source>
</evidence>
<dbReference type="PANTHER" id="PTHR11080:SF2">
    <property type="entry name" value="LD05707P"/>
    <property type="match status" value="1"/>
</dbReference>
<dbReference type="InterPro" id="IPR052347">
    <property type="entry name" value="Isochorismatase_Nicotinamidase"/>
</dbReference>
<dbReference type="InterPro" id="IPR036380">
    <property type="entry name" value="Isochorismatase-like_sf"/>
</dbReference>